<keyword evidence="4" id="KW-0285">Flavoprotein</keyword>
<dbReference type="GO" id="GO:0050660">
    <property type="term" value="F:flavin adenine dinucleotide binding"/>
    <property type="evidence" value="ECO:0007669"/>
    <property type="project" value="InterPro"/>
</dbReference>
<reference evidence="7 8" key="1">
    <citation type="journal article" date="2019" name="Mol. Biol. Evol.">
        <title>Blast fungal genomes show frequent chromosomal changes, gene gains and losses, and effector gene turnover.</title>
        <authorList>
            <person name="Gomez Luciano L.B."/>
            <person name="Jason Tsai I."/>
            <person name="Chuma I."/>
            <person name="Tosa Y."/>
            <person name="Chen Y.H."/>
            <person name="Li J.Y."/>
            <person name="Li M.Y."/>
            <person name="Jade Lu M.Y."/>
            <person name="Nakayashiki H."/>
            <person name="Li W.H."/>
        </authorList>
    </citation>
    <scope>NUCLEOTIDE SEQUENCE [LARGE SCALE GENOMIC DNA]</scope>
    <source>
        <strain evidence="7">MZ5-1-6</strain>
    </source>
</reference>
<sequence>MRWTTFSLAFSYLFYPSENSPTKNTPPRPELLRKRTTFGTSFGIPGDNAIFDYVIVGGGNAGLAVAARLAQQQKGTVAVVEAGSFYEIGNSNMSEVPAFTSIFASKGVHDWQPMVDWGFITEPQIATDGKSILYPRGKCFGGSTARNFMVYQRGSVQSYKMWADLVGDESYEFESLLPYFEKSLKFTPPDTSRRFKNGSVDYDPTVLGDGQRPLSLTFSHYVQAFGTWVVKGLGELGFPVIPGFQSGHLMRDGSTMGQAYSIYNINATTMLRESSEISFMRLAMEHENFIAYPSTMAKRVLFDEDKKATGLMVDTQGVQYILSARKEIILSAGFIGTPQLLMVSGVGPADTLQRLNIPVLADRPGVGQGMQDHVYFGPSYRVNAPTMSSLFENPKFAAQQATEFKNNAAGMYTNPASDIIAWEKVPTEMRSNFTEASRTRLSGYPEDWPELEYISLNGYLGWNNDSRGGSPNDGYNYATLAVALASPFSKGSVTIVSNDTFVHPKLDPKFLSEQADIEVALAGYKRVRQFWQTTTMQQFLVDTEEKFPGRLVQNDDDIISIIKQSYHTTNHGSCTAALGRPENPMAVVDAQARVYGVQNLRVVDASAFPLLPPGHPVATIYALAEKISLYWTFCKGSFT</sequence>
<proteinExistence type="inferred from homology"/>
<evidence type="ECO:0000259" key="5">
    <source>
        <dbReference type="Pfam" id="PF00732"/>
    </source>
</evidence>
<feature type="active site" description="Proton donor" evidence="3">
    <location>
        <position position="571"/>
    </location>
</feature>
<protein>
    <recommendedName>
        <fullName evidence="9">Choline dehydrogenase</fullName>
    </recommendedName>
</protein>
<gene>
    <name evidence="7" type="ORF">PoMZ_13659</name>
</gene>
<dbReference type="InterPro" id="IPR000172">
    <property type="entry name" value="GMC_OxRdtase_N"/>
</dbReference>
<dbReference type="InterPro" id="IPR007867">
    <property type="entry name" value="GMC_OxRtase_C"/>
</dbReference>
<evidence type="ECO:0008006" key="9">
    <source>
        <dbReference type="Google" id="ProtNLM"/>
    </source>
</evidence>
<dbReference type="PIRSF" id="PIRSF000137">
    <property type="entry name" value="Alcohol_oxidase"/>
    <property type="match status" value="1"/>
</dbReference>
<dbReference type="Gene3D" id="3.50.50.60">
    <property type="entry name" value="FAD/NAD(P)-binding domain"/>
    <property type="match status" value="1"/>
</dbReference>
<feature type="binding site" evidence="4">
    <location>
        <begin position="147"/>
        <end position="150"/>
    </location>
    <ligand>
        <name>FAD</name>
        <dbReference type="ChEBI" id="CHEBI:57692"/>
    </ligand>
</feature>
<comment type="cofactor">
    <cofactor evidence="4">
        <name>FAD</name>
        <dbReference type="ChEBI" id="CHEBI:57692"/>
    </cofactor>
</comment>
<organism evidence="7 8">
    <name type="scientific">Pyricularia oryzae</name>
    <name type="common">Rice blast fungus</name>
    <name type="synonym">Magnaporthe oryzae</name>
    <dbReference type="NCBI Taxonomy" id="318829"/>
    <lineage>
        <taxon>Eukaryota</taxon>
        <taxon>Fungi</taxon>
        <taxon>Dikarya</taxon>
        <taxon>Ascomycota</taxon>
        <taxon>Pezizomycotina</taxon>
        <taxon>Sordariomycetes</taxon>
        <taxon>Sordariomycetidae</taxon>
        <taxon>Magnaporthales</taxon>
        <taxon>Pyriculariaceae</taxon>
        <taxon>Pyricularia</taxon>
    </lineage>
</organism>
<dbReference type="EMBL" id="CP034210">
    <property type="protein sequence ID" value="QBZ66676.1"/>
    <property type="molecule type" value="Genomic_DNA"/>
</dbReference>
<feature type="domain" description="Glucose-methanol-choline oxidoreductase C-terminal" evidence="6">
    <location>
        <begin position="487"/>
        <end position="624"/>
    </location>
</feature>
<evidence type="ECO:0000313" key="7">
    <source>
        <dbReference type="EMBL" id="QBZ66676.1"/>
    </source>
</evidence>
<keyword evidence="4" id="KW-0274">FAD</keyword>
<evidence type="ECO:0000256" key="3">
    <source>
        <dbReference type="PIRSR" id="PIRSR000137-1"/>
    </source>
</evidence>
<evidence type="ECO:0000256" key="4">
    <source>
        <dbReference type="PIRSR" id="PIRSR000137-2"/>
    </source>
</evidence>
<dbReference type="InterPro" id="IPR012132">
    <property type="entry name" value="GMC_OxRdtase"/>
</dbReference>
<dbReference type="PANTHER" id="PTHR11552">
    <property type="entry name" value="GLUCOSE-METHANOL-CHOLINE GMC OXIDOREDUCTASE"/>
    <property type="match status" value="1"/>
</dbReference>
<dbReference type="Pfam" id="PF05199">
    <property type="entry name" value="GMC_oxred_C"/>
    <property type="match status" value="1"/>
</dbReference>
<feature type="domain" description="Glucose-methanol-choline oxidoreductase N-terminal" evidence="5">
    <location>
        <begin position="51"/>
        <end position="374"/>
    </location>
</feature>
<keyword evidence="2" id="KW-0325">Glycoprotein</keyword>
<evidence type="ECO:0000256" key="2">
    <source>
        <dbReference type="ARBA" id="ARBA00023180"/>
    </source>
</evidence>
<feature type="active site" description="Proton acceptor" evidence="3">
    <location>
        <position position="615"/>
    </location>
</feature>
<dbReference type="InterPro" id="IPR036188">
    <property type="entry name" value="FAD/NAD-bd_sf"/>
</dbReference>
<dbReference type="Pfam" id="PF00732">
    <property type="entry name" value="GMC_oxred_N"/>
    <property type="match status" value="1"/>
</dbReference>
<accession>A0A4P7NXX2</accession>
<dbReference type="SUPFAM" id="SSF54373">
    <property type="entry name" value="FAD-linked reductases, C-terminal domain"/>
    <property type="match status" value="1"/>
</dbReference>
<dbReference type="GO" id="GO:0044550">
    <property type="term" value="P:secondary metabolite biosynthetic process"/>
    <property type="evidence" value="ECO:0007669"/>
    <property type="project" value="TreeGrafter"/>
</dbReference>
<evidence type="ECO:0000313" key="8">
    <source>
        <dbReference type="Proteomes" id="UP000294847"/>
    </source>
</evidence>
<dbReference type="Gene3D" id="3.30.560.10">
    <property type="entry name" value="Glucose Oxidase, domain 3"/>
    <property type="match status" value="1"/>
</dbReference>
<evidence type="ECO:0000256" key="1">
    <source>
        <dbReference type="ARBA" id="ARBA00010790"/>
    </source>
</evidence>
<dbReference type="GO" id="GO:0016614">
    <property type="term" value="F:oxidoreductase activity, acting on CH-OH group of donors"/>
    <property type="evidence" value="ECO:0007669"/>
    <property type="project" value="InterPro"/>
</dbReference>
<comment type="similarity">
    <text evidence="1">Belongs to the GMC oxidoreductase family.</text>
</comment>
<dbReference type="SUPFAM" id="SSF51905">
    <property type="entry name" value="FAD/NAD(P)-binding domain"/>
    <property type="match status" value="1"/>
</dbReference>
<dbReference type="Proteomes" id="UP000294847">
    <property type="component" value="Chromosome 7"/>
</dbReference>
<name>A0A4P7NXX2_PYROR</name>
<evidence type="ECO:0000259" key="6">
    <source>
        <dbReference type="Pfam" id="PF05199"/>
    </source>
</evidence>
<dbReference type="AlphaFoldDB" id="A0A4P7NXX2"/>
<dbReference type="PANTHER" id="PTHR11552:SF138">
    <property type="entry name" value="DEHYDROGENASE PKFF-RELATED"/>
    <property type="match status" value="1"/>
</dbReference>